<dbReference type="InterPro" id="IPR001623">
    <property type="entry name" value="DnaJ_domain"/>
</dbReference>
<dbReference type="InterPro" id="IPR036869">
    <property type="entry name" value="J_dom_sf"/>
</dbReference>
<name>A0A7C4RQW7_9BACT</name>
<organism evidence="2">
    <name type="scientific">Desulfatirhabdium butyrativorans</name>
    <dbReference type="NCBI Taxonomy" id="340467"/>
    <lineage>
        <taxon>Bacteria</taxon>
        <taxon>Pseudomonadati</taxon>
        <taxon>Thermodesulfobacteriota</taxon>
        <taxon>Desulfobacteria</taxon>
        <taxon>Desulfobacterales</taxon>
        <taxon>Desulfatirhabdiaceae</taxon>
        <taxon>Desulfatirhabdium</taxon>
    </lineage>
</organism>
<dbReference type="SMART" id="SM00271">
    <property type="entry name" value="DnaJ"/>
    <property type="match status" value="1"/>
</dbReference>
<dbReference type="EMBL" id="DSUH01000084">
    <property type="protein sequence ID" value="HGU31992.1"/>
    <property type="molecule type" value="Genomic_DNA"/>
</dbReference>
<protein>
    <recommendedName>
        <fullName evidence="1">J domain-containing protein</fullName>
    </recommendedName>
</protein>
<dbReference type="PROSITE" id="PS50076">
    <property type="entry name" value="DNAJ_2"/>
    <property type="match status" value="1"/>
</dbReference>
<dbReference type="Gene3D" id="1.10.287.110">
    <property type="entry name" value="DnaJ domain"/>
    <property type="match status" value="1"/>
</dbReference>
<proteinExistence type="predicted"/>
<evidence type="ECO:0000313" key="2">
    <source>
        <dbReference type="EMBL" id="HGU31992.1"/>
    </source>
</evidence>
<sequence length="103" mass="12381">MLIHWIRLGLSPDAEDEDIRNRYLELVRKYSPEKHPERFKEITASYEAIKDMRTRLEARYLPMKASRQDLKTRFLELIKAHDNSRKRVGLRQLLQGCEREDTP</sequence>
<dbReference type="Pfam" id="PF00226">
    <property type="entry name" value="DnaJ"/>
    <property type="match status" value="1"/>
</dbReference>
<dbReference type="SUPFAM" id="SSF46565">
    <property type="entry name" value="Chaperone J-domain"/>
    <property type="match status" value="1"/>
</dbReference>
<feature type="domain" description="J" evidence="1">
    <location>
        <begin position="3"/>
        <end position="64"/>
    </location>
</feature>
<gene>
    <name evidence="2" type="ORF">ENS29_03950</name>
</gene>
<accession>A0A7C4RQW7</accession>
<evidence type="ECO:0000259" key="1">
    <source>
        <dbReference type="PROSITE" id="PS50076"/>
    </source>
</evidence>
<comment type="caution">
    <text evidence="2">The sequence shown here is derived from an EMBL/GenBank/DDBJ whole genome shotgun (WGS) entry which is preliminary data.</text>
</comment>
<reference evidence="2" key="1">
    <citation type="journal article" date="2020" name="mSystems">
        <title>Genome- and Community-Level Interaction Insights into Carbon Utilization and Element Cycling Functions of Hydrothermarchaeota in Hydrothermal Sediment.</title>
        <authorList>
            <person name="Zhou Z."/>
            <person name="Liu Y."/>
            <person name="Xu W."/>
            <person name="Pan J."/>
            <person name="Luo Z.H."/>
            <person name="Li M."/>
        </authorList>
    </citation>
    <scope>NUCLEOTIDE SEQUENCE [LARGE SCALE GENOMIC DNA]</scope>
    <source>
        <strain evidence="2">SpSt-477</strain>
    </source>
</reference>
<dbReference type="AlphaFoldDB" id="A0A7C4RQW7"/>